<dbReference type="InterPro" id="IPR000397">
    <property type="entry name" value="Heat_shock_Hsp33"/>
</dbReference>
<evidence type="ECO:0000256" key="5">
    <source>
        <dbReference type="ARBA" id="ARBA00023284"/>
    </source>
</evidence>
<dbReference type="PANTHER" id="PTHR30111">
    <property type="entry name" value="33 KDA CHAPERONIN"/>
    <property type="match status" value="1"/>
</dbReference>
<evidence type="ECO:0000313" key="7">
    <source>
        <dbReference type="Proteomes" id="UP000253941"/>
    </source>
</evidence>
<evidence type="ECO:0000256" key="3">
    <source>
        <dbReference type="ARBA" id="ARBA00023157"/>
    </source>
</evidence>
<evidence type="ECO:0000313" key="6">
    <source>
        <dbReference type="EMBL" id="RDD61556.1"/>
    </source>
</evidence>
<keyword evidence="5" id="KW-0676">Redox-active center</keyword>
<dbReference type="GO" id="GO:0042026">
    <property type="term" value="P:protein refolding"/>
    <property type="evidence" value="ECO:0007669"/>
    <property type="project" value="TreeGrafter"/>
</dbReference>
<dbReference type="Gene3D" id="3.55.30.10">
    <property type="entry name" value="Hsp33 domain"/>
    <property type="match status" value="1"/>
</dbReference>
<proteinExistence type="predicted"/>
<dbReference type="GO" id="GO:0051082">
    <property type="term" value="F:unfolded protein binding"/>
    <property type="evidence" value="ECO:0007669"/>
    <property type="project" value="InterPro"/>
</dbReference>
<keyword evidence="1" id="KW-0963">Cytoplasm</keyword>
<dbReference type="InterPro" id="IPR016154">
    <property type="entry name" value="Heat_shock_Hsp33_C"/>
</dbReference>
<reference evidence="6 7" key="1">
    <citation type="submission" date="2018-07" db="EMBL/GenBank/DDBJ databases">
        <title>Venubactetium sediminum gen. nov., sp. nov., isolated from a marine solar saltern.</title>
        <authorList>
            <person name="Wang S."/>
        </authorList>
    </citation>
    <scope>NUCLEOTIDE SEQUENCE [LARGE SCALE GENOMIC DNA]</scope>
    <source>
        <strain evidence="6 7">WD2A32</strain>
    </source>
</reference>
<keyword evidence="7" id="KW-1185">Reference proteome</keyword>
<dbReference type="RefSeq" id="WP_114582587.1">
    <property type="nucleotide sequence ID" value="NZ_QPMH01000011.1"/>
</dbReference>
<dbReference type="SUPFAM" id="SSF118352">
    <property type="entry name" value="HSP33 redox switch-like"/>
    <property type="match status" value="1"/>
</dbReference>
<evidence type="ECO:0000256" key="4">
    <source>
        <dbReference type="ARBA" id="ARBA00023186"/>
    </source>
</evidence>
<dbReference type="GO" id="GO:0005737">
    <property type="term" value="C:cytoplasm"/>
    <property type="evidence" value="ECO:0007669"/>
    <property type="project" value="InterPro"/>
</dbReference>
<dbReference type="SUPFAM" id="SSF64397">
    <property type="entry name" value="Hsp33 domain"/>
    <property type="match status" value="1"/>
</dbReference>
<protein>
    <submittedName>
        <fullName evidence="6">Molecular chaperone Hsp33</fullName>
    </submittedName>
</protein>
<dbReference type="InterPro" id="IPR023212">
    <property type="entry name" value="Hsp33_helix_hairpin_bin_dom_sf"/>
</dbReference>
<dbReference type="PANTHER" id="PTHR30111:SF1">
    <property type="entry name" value="33 KDA CHAPERONIN"/>
    <property type="match status" value="1"/>
</dbReference>
<organism evidence="6 7">
    <name type="scientific">Ferruginivarius sediminum</name>
    <dbReference type="NCBI Taxonomy" id="2661937"/>
    <lineage>
        <taxon>Bacteria</taxon>
        <taxon>Pseudomonadati</taxon>
        <taxon>Pseudomonadota</taxon>
        <taxon>Alphaproteobacteria</taxon>
        <taxon>Rhodospirillales</taxon>
        <taxon>Rhodospirillaceae</taxon>
        <taxon>Ferruginivarius</taxon>
    </lineage>
</organism>
<dbReference type="Gene3D" id="1.10.287.480">
    <property type="entry name" value="helix hairpin bin"/>
    <property type="match status" value="1"/>
</dbReference>
<dbReference type="Gene3D" id="3.90.1280.10">
    <property type="entry name" value="HSP33 redox switch-like"/>
    <property type="match status" value="1"/>
</dbReference>
<dbReference type="PIRSF" id="PIRSF005261">
    <property type="entry name" value="Heat_shock_Hsp33"/>
    <property type="match status" value="1"/>
</dbReference>
<comment type="caution">
    <text evidence="6">The sequence shown here is derived from an EMBL/GenBank/DDBJ whole genome shotgun (WGS) entry which is preliminary data.</text>
</comment>
<keyword evidence="4" id="KW-0143">Chaperone</keyword>
<dbReference type="AlphaFoldDB" id="A0A369TF74"/>
<dbReference type="Proteomes" id="UP000253941">
    <property type="component" value="Unassembled WGS sequence"/>
</dbReference>
<keyword evidence="3" id="KW-1015">Disulfide bond</keyword>
<sequence>MTSESSGEHVRGPDDIIQPFMLESSGVRGRLVRVGEVADTIIRRHDYPEPVARLLGEMLALAGLLSAMLKYEGIFTLQTSGDGPVRLMVVDFTSEGAVRGYAQYNAEEVARAAPDAAGGNADVLRLLGSGQLAFTVDHAGAKEQYQGIVELQGRTLAECMHHYFQQSEQIASGIRLYADRVREADGAARWRAGGLILQRLPEEAGAKDLEGIDEDDAWRRAVILMSSCTNRELCDPALTPYELLFRLFHEDGVRVYESHGLEDRCRCSRTRVANVLRAMPAEEMSDLKADDGTVQVTCQFCNRLYVFDDDDIAALHAS</sequence>
<evidence type="ECO:0000256" key="1">
    <source>
        <dbReference type="ARBA" id="ARBA00022490"/>
    </source>
</evidence>
<gene>
    <name evidence="6" type="ORF">DRB17_12740</name>
</gene>
<dbReference type="GO" id="GO:0044183">
    <property type="term" value="F:protein folding chaperone"/>
    <property type="evidence" value="ECO:0007669"/>
    <property type="project" value="TreeGrafter"/>
</dbReference>
<dbReference type="InterPro" id="IPR016153">
    <property type="entry name" value="Heat_shock_Hsp33_N"/>
</dbReference>
<keyword evidence="2" id="KW-0862">Zinc</keyword>
<dbReference type="CDD" id="cd00498">
    <property type="entry name" value="Hsp33"/>
    <property type="match status" value="1"/>
</dbReference>
<name>A0A369TF74_9PROT</name>
<accession>A0A369TF74</accession>
<evidence type="ECO:0000256" key="2">
    <source>
        <dbReference type="ARBA" id="ARBA00022833"/>
    </source>
</evidence>
<dbReference type="Pfam" id="PF01430">
    <property type="entry name" value="HSP33"/>
    <property type="match status" value="1"/>
</dbReference>
<dbReference type="EMBL" id="QPMH01000011">
    <property type="protein sequence ID" value="RDD61556.1"/>
    <property type="molecule type" value="Genomic_DNA"/>
</dbReference>